<evidence type="ECO:0000256" key="2">
    <source>
        <dbReference type="ARBA" id="ARBA00023125"/>
    </source>
</evidence>
<feature type="domain" description="HTH araC/xylS-type" evidence="5">
    <location>
        <begin position="594"/>
        <end position="693"/>
    </location>
</feature>
<dbReference type="PANTHER" id="PTHR43280:SF28">
    <property type="entry name" value="HTH-TYPE TRANSCRIPTIONAL ACTIVATOR RHAS"/>
    <property type="match status" value="1"/>
</dbReference>
<dbReference type="EMBL" id="DWYY01000054">
    <property type="protein sequence ID" value="HJA92451.1"/>
    <property type="molecule type" value="Genomic_DNA"/>
</dbReference>
<gene>
    <name evidence="6" type="ORF">H9717_04950</name>
</gene>
<evidence type="ECO:0000313" key="7">
    <source>
        <dbReference type="Proteomes" id="UP000886858"/>
    </source>
</evidence>
<dbReference type="PANTHER" id="PTHR43280">
    <property type="entry name" value="ARAC-FAMILY TRANSCRIPTIONAL REGULATOR"/>
    <property type="match status" value="1"/>
</dbReference>
<dbReference type="InterPro" id="IPR018062">
    <property type="entry name" value="HTH_AraC-typ_CS"/>
</dbReference>
<dbReference type="PROSITE" id="PS00041">
    <property type="entry name" value="HTH_ARAC_FAMILY_1"/>
    <property type="match status" value="1"/>
</dbReference>
<reference evidence="6" key="1">
    <citation type="journal article" date="2021" name="PeerJ">
        <title>Extensive microbial diversity within the chicken gut microbiome revealed by metagenomics and culture.</title>
        <authorList>
            <person name="Gilroy R."/>
            <person name="Ravi A."/>
            <person name="Getino M."/>
            <person name="Pursley I."/>
            <person name="Horton D.L."/>
            <person name="Alikhan N.F."/>
            <person name="Baker D."/>
            <person name="Gharbi K."/>
            <person name="Hall N."/>
            <person name="Watson M."/>
            <person name="Adriaenssens E.M."/>
            <person name="Foster-Nyarko E."/>
            <person name="Jarju S."/>
            <person name="Secka A."/>
            <person name="Antonio M."/>
            <person name="Oren A."/>
            <person name="Chaudhuri R.R."/>
            <person name="La Ragione R."/>
            <person name="Hildebrand F."/>
            <person name="Pallen M.J."/>
        </authorList>
    </citation>
    <scope>NUCLEOTIDE SEQUENCE</scope>
    <source>
        <strain evidence="6">CHK179-7159</strain>
    </source>
</reference>
<comment type="caution">
    <text evidence="6">The sequence shown here is derived from an EMBL/GenBank/DDBJ whole genome shotgun (WGS) entry which is preliminary data.</text>
</comment>
<keyword evidence="3" id="KW-0804">Transcription</keyword>
<evidence type="ECO:0000256" key="3">
    <source>
        <dbReference type="ARBA" id="ARBA00023163"/>
    </source>
</evidence>
<dbReference type="PROSITE" id="PS01124">
    <property type="entry name" value="HTH_ARAC_FAMILY_2"/>
    <property type="match status" value="1"/>
</dbReference>
<feature type="transmembrane region" description="Helical" evidence="4">
    <location>
        <begin position="252"/>
        <end position="274"/>
    </location>
</feature>
<dbReference type="SMART" id="SM00342">
    <property type="entry name" value="HTH_ARAC"/>
    <property type="match status" value="1"/>
</dbReference>
<proteinExistence type="predicted"/>
<dbReference type="AlphaFoldDB" id="A0A9D2I374"/>
<keyword evidence="2" id="KW-0238">DNA-binding</keyword>
<organism evidence="6 7">
    <name type="scientific">Candidatus Eisenbergiella merdipullorum</name>
    <dbReference type="NCBI Taxonomy" id="2838553"/>
    <lineage>
        <taxon>Bacteria</taxon>
        <taxon>Bacillati</taxon>
        <taxon>Bacillota</taxon>
        <taxon>Clostridia</taxon>
        <taxon>Lachnospirales</taxon>
        <taxon>Lachnospiraceae</taxon>
        <taxon>Eisenbergiella</taxon>
    </lineage>
</organism>
<name>A0A9D2I374_9FIRM</name>
<evidence type="ECO:0000256" key="1">
    <source>
        <dbReference type="ARBA" id="ARBA00023015"/>
    </source>
</evidence>
<evidence type="ECO:0000313" key="6">
    <source>
        <dbReference type="EMBL" id="HJA92451.1"/>
    </source>
</evidence>
<protein>
    <submittedName>
        <fullName evidence="6">AraC family transcriptional regulator</fullName>
    </submittedName>
</protein>
<dbReference type="SUPFAM" id="SSF46689">
    <property type="entry name" value="Homeodomain-like"/>
    <property type="match status" value="1"/>
</dbReference>
<keyword evidence="4" id="KW-0812">Transmembrane</keyword>
<evidence type="ECO:0000259" key="5">
    <source>
        <dbReference type="PROSITE" id="PS01124"/>
    </source>
</evidence>
<accession>A0A9D2I374</accession>
<keyword evidence="1" id="KW-0805">Transcription regulation</keyword>
<dbReference type="Gene3D" id="1.10.10.60">
    <property type="entry name" value="Homeodomain-like"/>
    <property type="match status" value="1"/>
</dbReference>
<feature type="transmembrane region" description="Helical" evidence="4">
    <location>
        <begin position="6"/>
        <end position="30"/>
    </location>
</feature>
<keyword evidence="4" id="KW-1133">Transmembrane helix</keyword>
<keyword evidence="4" id="KW-0472">Membrane</keyword>
<dbReference type="InterPro" id="IPR018060">
    <property type="entry name" value="HTH_AraC"/>
</dbReference>
<dbReference type="PRINTS" id="PR00032">
    <property type="entry name" value="HTHARAC"/>
</dbReference>
<dbReference type="Proteomes" id="UP000886858">
    <property type="component" value="Unassembled WGS sequence"/>
</dbReference>
<reference evidence="6" key="2">
    <citation type="submission" date="2021-04" db="EMBL/GenBank/DDBJ databases">
        <authorList>
            <person name="Gilroy R."/>
        </authorList>
    </citation>
    <scope>NUCLEOTIDE SEQUENCE</scope>
    <source>
        <strain evidence="6">CHK179-7159</strain>
    </source>
</reference>
<dbReference type="InterPro" id="IPR020449">
    <property type="entry name" value="Tscrpt_reg_AraC-type_HTH"/>
</dbReference>
<sequence length="705" mass="80883">MKKNPFKFTIFSLAVICCVIVSITFCYINYISITQTRKQNDQKKLELCKNDLEIQLQLLENLALKISITKEYQPYYLQENRYHEMVMLEQLKQYEDYSMLTSDFFLYYGGDTFFHSSGFSMSEEAYTAPLSQEERATLANALQEETDGISFLPAENSIYVIMPLRSARSGDGISPKICFSVRKSDLEERFQIVSGGINGILSLYMGGNLLYSDQPEACVPGGKRVITTDLLTGQGSLCYLPEKEGYFFDGLFPFQVMLILTDVLLVLIIAELFARHSYIPFLRISEKYRRKISLPEEISCQNALEELDYMMDNVLRNNREAAIQIEQKQKMLRKQVLHMLLEGNYSGDISSYLNQLQIRLNGPYFYVITMFFEQEEAVLKSFLTAAVEELGQDTEAVEGAYLYAIGNEADKQINVICSLSDLDRKADLDDYVCEQAEGYACEPVIGIGNAYRSLSSLSASWLESTDSIHKKRAERSSNDPKRDFIYEPEGLYQISAALASGDEGEALNHFSHYVQQMENGGMSLMMQQYIFADFLSEITRLARKYRIELPRQYISLIVSAKNVQDFKDVVQNLIHDFCEKRQLMKKQKKDDEAYQAFKYVKEHFSEYDLSIEKVADHLDMTTAAVRQAVYKYSGKMYKDYLIYLRIEYAKQLLGEDNLTVEETCQKVGYNSVSYFTKLFKKMVGVSPSKYKKGNGVFFPGKSCNC</sequence>
<evidence type="ECO:0000256" key="4">
    <source>
        <dbReference type="SAM" id="Phobius"/>
    </source>
</evidence>
<dbReference type="Pfam" id="PF12833">
    <property type="entry name" value="HTH_18"/>
    <property type="match status" value="1"/>
</dbReference>
<dbReference type="GO" id="GO:0043565">
    <property type="term" value="F:sequence-specific DNA binding"/>
    <property type="evidence" value="ECO:0007669"/>
    <property type="project" value="InterPro"/>
</dbReference>
<dbReference type="GO" id="GO:0003700">
    <property type="term" value="F:DNA-binding transcription factor activity"/>
    <property type="evidence" value="ECO:0007669"/>
    <property type="project" value="InterPro"/>
</dbReference>
<dbReference type="InterPro" id="IPR009057">
    <property type="entry name" value="Homeodomain-like_sf"/>
</dbReference>